<evidence type="ECO:0000313" key="5">
    <source>
        <dbReference type="EMBL" id="KAA6352933.1"/>
    </source>
</evidence>
<feature type="compositionally biased region" description="Acidic residues" evidence="4">
    <location>
        <begin position="119"/>
        <end position="141"/>
    </location>
</feature>
<keyword evidence="3" id="KW-0173">Coenzyme A biosynthesis</keyword>
<comment type="caution">
    <text evidence="5">The sequence shown here is derived from an EMBL/GenBank/DDBJ whole genome shotgun (WGS) entry which is preliminary data.</text>
</comment>
<protein>
    <submittedName>
        <fullName evidence="5">Pantothenate kinase</fullName>
    </submittedName>
</protein>
<dbReference type="Pfam" id="PF03630">
    <property type="entry name" value="Fumble"/>
    <property type="match status" value="1"/>
</dbReference>
<keyword evidence="5" id="KW-0808">Transferase</keyword>
<feature type="non-terminal residue" evidence="5">
    <location>
        <position position="1"/>
    </location>
</feature>
<dbReference type="Gene3D" id="3.30.420.40">
    <property type="match status" value="1"/>
</dbReference>
<dbReference type="OrthoDB" id="498611at2759"/>
<accession>A0A5J4T5B3</accession>
<dbReference type="SUPFAM" id="SSF53067">
    <property type="entry name" value="Actin-like ATPase domain"/>
    <property type="match status" value="1"/>
</dbReference>
<dbReference type="GO" id="GO:0005634">
    <property type="term" value="C:nucleus"/>
    <property type="evidence" value="ECO:0007669"/>
    <property type="project" value="TreeGrafter"/>
</dbReference>
<evidence type="ECO:0000313" key="6">
    <source>
        <dbReference type="Proteomes" id="UP000324800"/>
    </source>
</evidence>
<gene>
    <name evidence="5" type="ORF">EZS28_051540</name>
</gene>
<dbReference type="PANTHER" id="PTHR12280">
    <property type="entry name" value="PANTOTHENATE KINASE"/>
    <property type="match status" value="1"/>
</dbReference>
<sequence length="155" mass="17056">SYPFPYLFISMGTGTSVIHVSGPGLFSRVAGSTLGGGCFYGLSRLLTGITSFEQMTELAQSGDEKKVNMTVSDIYGGSYSGKAKQEEKKEKENKENISDFKIQKFVKASEMIENCESNSEIDSDSNSDFYSDSDSEYEDYSESSFVSSEDFDSDD</sequence>
<dbReference type="GO" id="GO:0005829">
    <property type="term" value="C:cytosol"/>
    <property type="evidence" value="ECO:0007669"/>
    <property type="project" value="TreeGrafter"/>
</dbReference>
<name>A0A5J4T5B3_9EUKA</name>
<dbReference type="GO" id="GO:0005524">
    <property type="term" value="F:ATP binding"/>
    <property type="evidence" value="ECO:0007669"/>
    <property type="project" value="UniProtKB-KW"/>
</dbReference>
<dbReference type="InterPro" id="IPR004567">
    <property type="entry name" value="Type_II_PanK"/>
</dbReference>
<dbReference type="EMBL" id="SNRW01039049">
    <property type="protein sequence ID" value="KAA6352933.1"/>
    <property type="molecule type" value="Genomic_DNA"/>
</dbReference>
<dbReference type="GO" id="GO:0004594">
    <property type="term" value="F:pantothenate kinase activity"/>
    <property type="evidence" value="ECO:0007669"/>
    <property type="project" value="TreeGrafter"/>
</dbReference>
<evidence type="ECO:0000256" key="4">
    <source>
        <dbReference type="SAM" id="MobiDB-lite"/>
    </source>
</evidence>
<evidence type="ECO:0000256" key="1">
    <source>
        <dbReference type="ARBA" id="ARBA00022741"/>
    </source>
</evidence>
<feature type="non-terminal residue" evidence="5">
    <location>
        <position position="155"/>
    </location>
</feature>
<keyword evidence="5" id="KW-0418">Kinase</keyword>
<reference evidence="5 6" key="1">
    <citation type="submission" date="2019-03" db="EMBL/GenBank/DDBJ databases">
        <title>Single cell metagenomics reveals metabolic interactions within the superorganism composed of flagellate Streblomastix strix and complex community of Bacteroidetes bacteria on its surface.</title>
        <authorList>
            <person name="Treitli S.C."/>
            <person name="Kolisko M."/>
            <person name="Husnik F."/>
            <person name="Keeling P."/>
            <person name="Hampl V."/>
        </authorList>
    </citation>
    <scope>NUCLEOTIDE SEQUENCE [LARGE SCALE GENOMIC DNA]</scope>
    <source>
        <strain evidence="5">ST1C</strain>
    </source>
</reference>
<keyword evidence="2" id="KW-0067">ATP-binding</keyword>
<proteinExistence type="predicted"/>
<evidence type="ECO:0000256" key="3">
    <source>
        <dbReference type="ARBA" id="ARBA00022993"/>
    </source>
</evidence>
<dbReference type="InterPro" id="IPR043129">
    <property type="entry name" value="ATPase_NBD"/>
</dbReference>
<evidence type="ECO:0000256" key="2">
    <source>
        <dbReference type="ARBA" id="ARBA00022840"/>
    </source>
</evidence>
<dbReference type="GO" id="GO:0015937">
    <property type="term" value="P:coenzyme A biosynthetic process"/>
    <property type="evidence" value="ECO:0007669"/>
    <property type="project" value="UniProtKB-KW"/>
</dbReference>
<keyword evidence="1" id="KW-0547">Nucleotide-binding</keyword>
<organism evidence="5 6">
    <name type="scientific">Streblomastix strix</name>
    <dbReference type="NCBI Taxonomy" id="222440"/>
    <lineage>
        <taxon>Eukaryota</taxon>
        <taxon>Metamonada</taxon>
        <taxon>Preaxostyla</taxon>
        <taxon>Oxymonadida</taxon>
        <taxon>Streblomastigidae</taxon>
        <taxon>Streblomastix</taxon>
    </lineage>
</organism>
<dbReference type="Proteomes" id="UP000324800">
    <property type="component" value="Unassembled WGS sequence"/>
</dbReference>
<feature type="region of interest" description="Disordered" evidence="4">
    <location>
        <begin position="116"/>
        <end position="155"/>
    </location>
</feature>
<dbReference type="AlphaFoldDB" id="A0A5J4T5B3"/>
<dbReference type="PANTHER" id="PTHR12280:SF20">
    <property type="entry name" value="4'-PHOSPHOPANTETHEINE PHOSPHATASE"/>
    <property type="match status" value="1"/>
</dbReference>